<evidence type="ECO:0000313" key="3">
    <source>
        <dbReference type="EMBL" id="KAF6016630.1"/>
    </source>
</evidence>
<dbReference type="Pfam" id="PF00071">
    <property type="entry name" value="Ras"/>
    <property type="match status" value="1"/>
</dbReference>
<dbReference type="InterPro" id="IPR020849">
    <property type="entry name" value="Small_GTPase_Ras-type"/>
</dbReference>
<dbReference type="SMART" id="SM00173">
    <property type="entry name" value="RAS"/>
    <property type="match status" value="1"/>
</dbReference>
<dbReference type="EMBL" id="VXIV02003498">
    <property type="protein sequence ID" value="KAF6016630.1"/>
    <property type="molecule type" value="Genomic_DNA"/>
</dbReference>
<dbReference type="PANTHER" id="PTHR24070">
    <property type="entry name" value="RAS, DI-RAS, AND RHEB FAMILY MEMBERS OF SMALL GTPASE SUPERFAMILY"/>
    <property type="match status" value="1"/>
</dbReference>
<keyword evidence="4" id="KW-1185">Reference proteome</keyword>
<dbReference type="PROSITE" id="PS51419">
    <property type="entry name" value="RAB"/>
    <property type="match status" value="1"/>
</dbReference>
<dbReference type="SMART" id="SM00175">
    <property type="entry name" value="RAB"/>
    <property type="match status" value="1"/>
</dbReference>
<dbReference type="InterPro" id="IPR027417">
    <property type="entry name" value="P-loop_NTPase"/>
</dbReference>
<evidence type="ECO:0000256" key="1">
    <source>
        <dbReference type="ARBA" id="ARBA00022741"/>
    </source>
</evidence>
<dbReference type="SUPFAM" id="SSF52540">
    <property type="entry name" value="P-loop containing nucleoside triphosphate hydrolases"/>
    <property type="match status" value="1"/>
</dbReference>
<keyword evidence="2" id="KW-0342">GTP-binding</keyword>
<evidence type="ECO:0000313" key="4">
    <source>
        <dbReference type="Proteomes" id="UP000593567"/>
    </source>
</evidence>
<organism evidence="3 4">
    <name type="scientific">Bugula neritina</name>
    <name type="common">Brown bryozoan</name>
    <name type="synonym">Sertularia neritina</name>
    <dbReference type="NCBI Taxonomy" id="10212"/>
    <lineage>
        <taxon>Eukaryota</taxon>
        <taxon>Metazoa</taxon>
        <taxon>Spiralia</taxon>
        <taxon>Lophotrochozoa</taxon>
        <taxon>Bryozoa</taxon>
        <taxon>Gymnolaemata</taxon>
        <taxon>Cheilostomatida</taxon>
        <taxon>Flustrina</taxon>
        <taxon>Buguloidea</taxon>
        <taxon>Bugulidae</taxon>
        <taxon>Bugula</taxon>
    </lineage>
</organism>
<dbReference type="AlphaFoldDB" id="A0A7J7IRW3"/>
<dbReference type="InterPro" id="IPR001806">
    <property type="entry name" value="Small_GTPase"/>
</dbReference>
<protein>
    <submittedName>
        <fullName evidence="3">Uncharacterized protein</fullName>
    </submittedName>
</protein>
<name>A0A7J7IRW3_BUGNE</name>
<dbReference type="PRINTS" id="PR00449">
    <property type="entry name" value="RASTRNSFRMNG"/>
</dbReference>
<gene>
    <name evidence="3" type="ORF">EB796_025064</name>
</gene>
<sequence>MRIDSRNGIRQQSQYNIVVLGDAKVGKTVFVSQCIFNILKTSYKPTIEDCYSTLTRLPDGKYKTVNLVDTAGAMDFPAMKELRIRSATAIIIVYNVSNASSIVKASSLMKQVQQMRECDGVPVIVIGNLWGVEENFTKYQLPPGISSENTCQHLFIDLSSNAQCKHIFDLVIRKCHENNSWKVEVWAFGSTRNGNRDKKSVSGKRGILSYLSFRKKKKQKAVSEGTIIHKLD</sequence>
<comment type="caution">
    <text evidence="3">The sequence shown here is derived from an EMBL/GenBank/DDBJ whole genome shotgun (WGS) entry which is preliminary data.</text>
</comment>
<reference evidence="3" key="1">
    <citation type="submission" date="2020-06" db="EMBL/GenBank/DDBJ databases">
        <title>Draft genome of Bugula neritina, a colonial animal packing powerful symbionts and potential medicines.</title>
        <authorList>
            <person name="Rayko M."/>
        </authorList>
    </citation>
    <scope>NUCLEOTIDE SEQUENCE [LARGE SCALE GENOMIC DNA]</scope>
    <source>
        <strain evidence="3">Kwan_BN1</strain>
    </source>
</reference>
<dbReference type="InterPro" id="IPR005225">
    <property type="entry name" value="Small_GTP-bd"/>
</dbReference>
<dbReference type="Proteomes" id="UP000593567">
    <property type="component" value="Unassembled WGS sequence"/>
</dbReference>
<dbReference type="NCBIfam" id="TIGR00231">
    <property type="entry name" value="small_GTP"/>
    <property type="match status" value="1"/>
</dbReference>
<dbReference type="GO" id="GO:0003924">
    <property type="term" value="F:GTPase activity"/>
    <property type="evidence" value="ECO:0007669"/>
    <property type="project" value="InterPro"/>
</dbReference>
<proteinExistence type="predicted"/>
<accession>A0A7J7IRW3</accession>
<dbReference type="PROSITE" id="PS51421">
    <property type="entry name" value="RAS"/>
    <property type="match status" value="1"/>
</dbReference>
<dbReference type="GO" id="GO:0005525">
    <property type="term" value="F:GTP binding"/>
    <property type="evidence" value="ECO:0007669"/>
    <property type="project" value="UniProtKB-KW"/>
</dbReference>
<dbReference type="Gene3D" id="3.40.50.300">
    <property type="entry name" value="P-loop containing nucleotide triphosphate hydrolases"/>
    <property type="match status" value="1"/>
</dbReference>
<dbReference type="SMART" id="SM00174">
    <property type="entry name" value="RHO"/>
    <property type="match status" value="1"/>
</dbReference>
<dbReference type="GO" id="GO:0007165">
    <property type="term" value="P:signal transduction"/>
    <property type="evidence" value="ECO:0007669"/>
    <property type="project" value="InterPro"/>
</dbReference>
<evidence type="ECO:0000256" key="2">
    <source>
        <dbReference type="ARBA" id="ARBA00023134"/>
    </source>
</evidence>
<keyword evidence="1" id="KW-0547">Nucleotide-binding</keyword>
<dbReference type="GO" id="GO:0016020">
    <property type="term" value="C:membrane"/>
    <property type="evidence" value="ECO:0007669"/>
    <property type="project" value="InterPro"/>
</dbReference>